<evidence type="ECO:0000313" key="2">
    <source>
        <dbReference type="EMBL" id="TDV48787.1"/>
    </source>
</evidence>
<dbReference type="Proteomes" id="UP000294927">
    <property type="component" value="Unassembled WGS sequence"/>
</dbReference>
<evidence type="ECO:0000256" key="1">
    <source>
        <dbReference type="SAM" id="MobiDB-lite"/>
    </source>
</evidence>
<sequence>MHERDLSCGPATASIALFTDSEPAPLPVSWRVERGEALVPEGPQSLENGRPAVIGCAHGASAEAVVDRVYEVALASSFAASRMSFAVSMARQYPSIGKPASRRCLASSGKVERSWSPTSGSRSRISPAKT</sequence>
<name>A0A4R7VHZ3_9PSEU</name>
<accession>A0A4R7VHZ3</accession>
<dbReference type="EMBL" id="SOCP01000008">
    <property type="protein sequence ID" value="TDV48787.1"/>
    <property type="molecule type" value="Genomic_DNA"/>
</dbReference>
<keyword evidence="3" id="KW-1185">Reference proteome</keyword>
<organism evidence="2 3">
    <name type="scientific">Actinophytocola oryzae</name>
    <dbReference type="NCBI Taxonomy" id="502181"/>
    <lineage>
        <taxon>Bacteria</taxon>
        <taxon>Bacillati</taxon>
        <taxon>Actinomycetota</taxon>
        <taxon>Actinomycetes</taxon>
        <taxon>Pseudonocardiales</taxon>
        <taxon>Pseudonocardiaceae</taxon>
    </lineage>
</organism>
<feature type="region of interest" description="Disordered" evidence="1">
    <location>
        <begin position="97"/>
        <end position="130"/>
    </location>
</feature>
<evidence type="ECO:0000313" key="3">
    <source>
        <dbReference type="Proteomes" id="UP000294927"/>
    </source>
</evidence>
<proteinExistence type="predicted"/>
<protein>
    <submittedName>
        <fullName evidence="2">Uncharacterized protein</fullName>
    </submittedName>
</protein>
<dbReference type="AlphaFoldDB" id="A0A4R7VHZ3"/>
<gene>
    <name evidence="2" type="ORF">CLV71_108147</name>
</gene>
<reference evidence="2 3" key="1">
    <citation type="submission" date="2019-03" db="EMBL/GenBank/DDBJ databases">
        <title>Genomic Encyclopedia of Archaeal and Bacterial Type Strains, Phase II (KMG-II): from individual species to whole genera.</title>
        <authorList>
            <person name="Goeker M."/>
        </authorList>
    </citation>
    <scope>NUCLEOTIDE SEQUENCE [LARGE SCALE GENOMIC DNA]</scope>
    <source>
        <strain evidence="2 3">DSM 45499</strain>
    </source>
</reference>
<comment type="caution">
    <text evidence="2">The sequence shown here is derived from an EMBL/GenBank/DDBJ whole genome shotgun (WGS) entry which is preliminary data.</text>
</comment>
<feature type="compositionally biased region" description="Polar residues" evidence="1">
    <location>
        <begin position="115"/>
        <end position="130"/>
    </location>
</feature>